<evidence type="ECO:0000313" key="2">
    <source>
        <dbReference type="EMBL" id="SDD57432.1"/>
    </source>
</evidence>
<feature type="transmembrane region" description="Helical" evidence="1">
    <location>
        <begin position="71"/>
        <end position="97"/>
    </location>
</feature>
<reference evidence="3" key="1">
    <citation type="submission" date="2016-10" db="EMBL/GenBank/DDBJ databases">
        <authorList>
            <person name="Varghese N."/>
            <person name="Submissions S."/>
        </authorList>
    </citation>
    <scope>NUCLEOTIDE SEQUENCE [LARGE SCALE GENOMIC DNA]</scope>
    <source>
        <strain evidence="3">DSM 21620</strain>
    </source>
</reference>
<keyword evidence="1" id="KW-0812">Transmembrane</keyword>
<keyword evidence="1" id="KW-1133">Transmembrane helix</keyword>
<dbReference type="AlphaFoldDB" id="A0A1G6VUX4"/>
<keyword evidence="3" id="KW-1185">Reference proteome</keyword>
<dbReference type="STRING" id="361279.SAMN05421663_11418"/>
<dbReference type="EMBL" id="FMZB01000014">
    <property type="protein sequence ID" value="SDD57432.1"/>
    <property type="molecule type" value="Genomic_DNA"/>
</dbReference>
<keyword evidence="1" id="KW-0472">Membrane</keyword>
<protein>
    <submittedName>
        <fullName evidence="2">Uncharacterized protein</fullName>
    </submittedName>
</protein>
<dbReference type="OrthoDB" id="2736315at2"/>
<organism evidence="2 3">
    <name type="scientific">Terribacillus halophilus</name>
    <dbReference type="NCBI Taxonomy" id="361279"/>
    <lineage>
        <taxon>Bacteria</taxon>
        <taxon>Bacillati</taxon>
        <taxon>Bacillota</taxon>
        <taxon>Bacilli</taxon>
        <taxon>Bacillales</taxon>
        <taxon>Bacillaceae</taxon>
        <taxon>Terribacillus</taxon>
    </lineage>
</organism>
<accession>A0A1G6VUX4</accession>
<name>A0A1G6VUX4_9BACI</name>
<gene>
    <name evidence="2" type="ORF">SAMN05421663_11418</name>
</gene>
<dbReference type="RefSeq" id="WP_093728544.1">
    <property type="nucleotide sequence ID" value="NZ_FMZB01000014.1"/>
</dbReference>
<sequence>MKRFLIIFIPLFLLATSLGVGGQDLAYWMQNHVYDMWPIYYVTIFCVISIVLYLIGIILLIVYLYKQKKQIFIYILGYLIIAGNVSFWSFIATVMWWG</sequence>
<evidence type="ECO:0000313" key="3">
    <source>
        <dbReference type="Proteomes" id="UP000198666"/>
    </source>
</evidence>
<feature type="transmembrane region" description="Helical" evidence="1">
    <location>
        <begin position="38"/>
        <end position="64"/>
    </location>
</feature>
<evidence type="ECO:0000256" key="1">
    <source>
        <dbReference type="SAM" id="Phobius"/>
    </source>
</evidence>
<proteinExistence type="predicted"/>
<dbReference type="Proteomes" id="UP000198666">
    <property type="component" value="Unassembled WGS sequence"/>
</dbReference>